<geneLocation type="plasmid" evidence="2 3">
    <name>bgla_3p</name>
</geneLocation>
<sequence length="103" mass="10398">MRGVARTLAGLRRDILNALVFSAILLPFAAFAGTDTTFNSVVTMVSGWLTGSLGQTLALSGFGVALGSGLIRGSIMGVVSGLALALSATYGPTVLTGLFTATF</sequence>
<keyword evidence="1" id="KW-0472">Membrane</keyword>
<reference evidence="2 3" key="1">
    <citation type="journal article" date="2011" name="J. Bacteriol.">
        <title>Complete genome sequence of Burkholderia gladioli BSR3.</title>
        <authorList>
            <person name="Seo Y.S."/>
            <person name="Lim J."/>
            <person name="Choi B.S."/>
            <person name="Kim H."/>
            <person name="Goo E."/>
            <person name="Lee B."/>
            <person name="Lim J.S."/>
            <person name="Choi I.Y."/>
            <person name="Moon J.S."/>
            <person name="Kim J."/>
            <person name="Hwang I."/>
        </authorList>
    </citation>
    <scope>NUCLEOTIDE SEQUENCE [LARGE SCALE GENOMIC DNA]</scope>
    <source>
        <strain evidence="2 3">BSR3</strain>
        <plasmid evidence="2">bgla_3p</plasmid>
    </source>
</reference>
<evidence type="ECO:0000313" key="3">
    <source>
        <dbReference type="Proteomes" id="UP000008316"/>
    </source>
</evidence>
<dbReference type="AlphaFoldDB" id="F2LSG4"/>
<dbReference type="Proteomes" id="UP000008316">
    <property type="component" value="Plasmid bgla_3p"/>
</dbReference>
<organism evidence="2 3">
    <name type="scientific">Burkholderia gladioli (strain BSR3)</name>
    <dbReference type="NCBI Taxonomy" id="999541"/>
    <lineage>
        <taxon>Bacteria</taxon>
        <taxon>Pseudomonadati</taxon>
        <taxon>Pseudomonadota</taxon>
        <taxon>Betaproteobacteria</taxon>
        <taxon>Burkholderiales</taxon>
        <taxon>Burkholderiaceae</taxon>
        <taxon>Burkholderia</taxon>
    </lineage>
</organism>
<dbReference type="NCBIfam" id="NF041281">
    <property type="entry name" value="TraA_gammapb"/>
    <property type="match status" value="1"/>
</dbReference>
<feature type="transmembrane region" description="Helical" evidence="1">
    <location>
        <begin position="48"/>
        <end position="71"/>
    </location>
</feature>
<keyword evidence="1" id="KW-0812">Transmembrane</keyword>
<keyword evidence="1" id="KW-1133">Transmembrane helix</keyword>
<keyword evidence="3" id="KW-1185">Reference proteome</keyword>
<feature type="transmembrane region" description="Helical" evidence="1">
    <location>
        <begin position="78"/>
        <end position="101"/>
    </location>
</feature>
<name>F2LSG4_BURGS</name>
<dbReference type="EMBL" id="CP002603">
    <property type="protein sequence ID" value="AEA65760.1"/>
    <property type="molecule type" value="Genomic_DNA"/>
</dbReference>
<evidence type="ECO:0000256" key="1">
    <source>
        <dbReference type="SAM" id="Phobius"/>
    </source>
</evidence>
<dbReference type="KEGG" id="bgd:bgla_3p0590"/>
<accession>F2LSG4</accession>
<proteinExistence type="predicted"/>
<keyword evidence="2" id="KW-0614">Plasmid</keyword>
<dbReference type="HOGENOM" id="CLU_161251_2_0_4"/>
<evidence type="ECO:0000313" key="2">
    <source>
        <dbReference type="EMBL" id="AEA65760.1"/>
    </source>
</evidence>
<gene>
    <name evidence="2" type="ordered locus">bgla_3p0590</name>
</gene>
<protein>
    <submittedName>
        <fullName evidence="2">Uncharacterized protein</fullName>
    </submittedName>
</protein>
<dbReference type="InterPro" id="IPR059173">
    <property type="entry name" value="TraA_dom"/>
</dbReference>